<dbReference type="InterPro" id="IPR050925">
    <property type="entry name" value="Rhomboid_protease_S54"/>
</dbReference>
<feature type="transmembrane region" description="Helical" evidence="7">
    <location>
        <begin position="198"/>
        <end position="216"/>
    </location>
</feature>
<feature type="transmembrane region" description="Helical" evidence="7">
    <location>
        <begin position="222"/>
        <end position="238"/>
    </location>
</feature>
<reference evidence="9 10" key="1">
    <citation type="submission" date="2018-11" db="EMBL/GenBank/DDBJ databases">
        <title>Genomes From Bacteria Associated with the Canine Oral Cavity: a Test Case for Automated Genome-Based Taxonomic Assignment.</title>
        <authorList>
            <person name="Coil D.A."/>
            <person name="Jospin G."/>
            <person name="Darling A.E."/>
            <person name="Wallis C."/>
            <person name="Davis I.J."/>
            <person name="Harris S."/>
            <person name="Eisen J.A."/>
            <person name="Holcombe L.J."/>
            <person name="O'Flynn C."/>
        </authorList>
    </citation>
    <scope>NUCLEOTIDE SEQUENCE [LARGE SCALE GENOMIC DNA]</scope>
    <source>
        <strain evidence="9 10">OH2822_COT-296</strain>
    </source>
</reference>
<dbReference type="Gene3D" id="1.20.1540.10">
    <property type="entry name" value="Rhomboid-like"/>
    <property type="match status" value="1"/>
</dbReference>
<comment type="subcellular location">
    <subcellularLocation>
        <location evidence="1">Membrane</location>
        <topology evidence="1">Multi-pass membrane protein</topology>
    </subcellularLocation>
</comment>
<keyword evidence="5 7" id="KW-1133">Transmembrane helix</keyword>
<evidence type="ECO:0000313" key="9">
    <source>
        <dbReference type="EMBL" id="RRD48117.1"/>
    </source>
</evidence>
<evidence type="ECO:0000256" key="1">
    <source>
        <dbReference type="ARBA" id="ARBA00004141"/>
    </source>
</evidence>
<feature type="domain" description="Peptidase S54 rhomboid" evidence="8">
    <location>
        <begin position="104"/>
        <end position="236"/>
    </location>
</feature>
<evidence type="ECO:0000256" key="7">
    <source>
        <dbReference type="SAM" id="Phobius"/>
    </source>
</evidence>
<evidence type="ECO:0000259" key="8">
    <source>
        <dbReference type="Pfam" id="PF01694"/>
    </source>
</evidence>
<comment type="caution">
    <text evidence="9">The sequence shown here is derived from an EMBL/GenBank/DDBJ whole genome shotgun (WGS) entry which is preliminary data.</text>
</comment>
<evidence type="ECO:0000256" key="4">
    <source>
        <dbReference type="ARBA" id="ARBA00022801"/>
    </source>
</evidence>
<gene>
    <name evidence="9" type="ORF">EII35_14325</name>
</gene>
<dbReference type="InterPro" id="IPR022764">
    <property type="entry name" value="Peptidase_S54_rhomboid_dom"/>
</dbReference>
<evidence type="ECO:0000256" key="5">
    <source>
        <dbReference type="ARBA" id="ARBA00022989"/>
    </source>
</evidence>
<dbReference type="InterPro" id="IPR035952">
    <property type="entry name" value="Rhomboid-like_sf"/>
</dbReference>
<evidence type="ECO:0000256" key="3">
    <source>
        <dbReference type="ARBA" id="ARBA00022692"/>
    </source>
</evidence>
<dbReference type="OrthoDB" id="9807874at2"/>
<comment type="similarity">
    <text evidence="2">Belongs to the peptidase S54 family.</text>
</comment>
<dbReference type="EMBL" id="RQYT01000054">
    <property type="protein sequence ID" value="RRD48117.1"/>
    <property type="molecule type" value="Genomic_DNA"/>
</dbReference>
<feature type="transmembrane region" description="Helical" evidence="7">
    <location>
        <begin position="113"/>
        <end position="133"/>
    </location>
</feature>
<protein>
    <submittedName>
        <fullName evidence="9">Rhomboid family intramembrane serine protease</fullName>
    </submittedName>
</protein>
<feature type="transmembrane region" description="Helical" evidence="7">
    <location>
        <begin position="250"/>
        <end position="268"/>
    </location>
</feature>
<evidence type="ECO:0000313" key="10">
    <source>
        <dbReference type="Proteomes" id="UP000280935"/>
    </source>
</evidence>
<evidence type="ECO:0000256" key="6">
    <source>
        <dbReference type="ARBA" id="ARBA00023136"/>
    </source>
</evidence>
<evidence type="ECO:0000256" key="2">
    <source>
        <dbReference type="ARBA" id="ARBA00009045"/>
    </source>
</evidence>
<dbReference type="PANTHER" id="PTHR43731">
    <property type="entry name" value="RHOMBOID PROTEASE"/>
    <property type="match status" value="1"/>
</dbReference>
<proteinExistence type="inferred from homology"/>
<dbReference type="Pfam" id="PF01694">
    <property type="entry name" value="Rhomboid"/>
    <property type="match status" value="1"/>
</dbReference>
<accession>A0A3P1WQR0</accession>
<dbReference type="GO" id="GO:0004252">
    <property type="term" value="F:serine-type endopeptidase activity"/>
    <property type="evidence" value="ECO:0007669"/>
    <property type="project" value="InterPro"/>
</dbReference>
<dbReference type="GO" id="GO:0016020">
    <property type="term" value="C:membrane"/>
    <property type="evidence" value="ECO:0007669"/>
    <property type="project" value="UniProtKB-SubCell"/>
</dbReference>
<dbReference type="AlphaFoldDB" id="A0A3P1WQR0"/>
<name>A0A3P1WQR0_9ACTN</name>
<keyword evidence="6 7" id="KW-0472">Membrane</keyword>
<dbReference type="PANTHER" id="PTHR43731:SF14">
    <property type="entry name" value="PRESENILIN-ASSOCIATED RHOMBOID-LIKE PROTEIN, MITOCHONDRIAL"/>
    <property type="match status" value="1"/>
</dbReference>
<keyword evidence="4" id="KW-0378">Hydrolase</keyword>
<organism evidence="9 10">
    <name type="scientific">Arachnia propionica</name>
    <dbReference type="NCBI Taxonomy" id="1750"/>
    <lineage>
        <taxon>Bacteria</taxon>
        <taxon>Bacillati</taxon>
        <taxon>Actinomycetota</taxon>
        <taxon>Actinomycetes</taxon>
        <taxon>Propionibacteriales</taxon>
        <taxon>Propionibacteriaceae</taxon>
        <taxon>Arachnia</taxon>
    </lineage>
</organism>
<keyword evidence="3 7" id="KW-0812">Transmembrane</keyword>
<dbReference type="Proteomes" id="UP000280935">
    <property type="component" value="Unassembled WGS sequence"/>
</dbReference>
<feature type="transmembrane region" description="Helical" evidence="7">
    <location>
        <begin position="170"/>
        <end position="189"/>
    </location>
</feature>
<feature type="transmembrane region" description="Helical" evidence="7">
    <location>
        <begin position="145"/>
        <end position="164"/>
    </location>
</feature>
<feature type="transmembrane region" description="Helical" evidence="7">
    <location>
        <begin position="38"/>
        <end position="58"/>
    </location>
</feature>
<keyword evidence="9" id="KW-0645">Protease</keyword>
<dbReference type="GO" id="GO:0006508">
    <property type="term" value="P:proteolysis"/>
    <property type="evidence" value="ECO:0007669"/>
    <property type="project" value="UniProtKB-KW"/>
</dbReference>
<dbReference type="SUPFAM" id="SSF144091">
    <property type="entry name" value="Rhomboid-like"/>
    <property type="match status" value="1"/>
</dbReference>
<sequence length="270" mass="28499">MIPGAVGFQCPGCVQAGIRQTRQAELPFGGTRSRRPELTSLVLIAVNVAIWLVILVTGQSDSPVLQTLALQIDGLCVRGNYIIDVGVAQCPDVGGQWVAGVADGGWWQILTSAFVHLQIVHLAFNMVALYILGPQLEKVLGRARFLALYLVSAVVGSAFVMWLTEPHVTTLGASGAIFGMMAALLLLAWKLGGNYQSILVWIGINVAITVFGAGVISWQGHLGGFLGGLAVSAALVMLPKQQRSKLQWPLIGGVLLLALAAIVARALTLS</sequence>